<dbReference type="Proteomes" id="UP000681414">
    <property type="component" value="Unassembled WGS sequence"/>
</dbReference>
<comment type="caution">
    <text evidence="2">The sequence shown here is derived from an EMBL/GenBank/DDBJ whole genome shotgun (WGS) entry which is preliminary data.</text>
</comment>
<keyword evidence="1" id="KW-0472">Membrane</keyword>
<keyword evidence="3" id="KW-1185">Reference proteome</keyword>
<dbReference type="RefSeq" id="WP_213123766.1">
    <property type="nucleotide sequence ID" value="NZ_JAGYPG010000001.1"/>
</dbReference>
<protein>
    <submittedName>
        <fullName evidence="2">Uncharacterized protein</fullName>
    </submittedName>
</protein>
<feature type="transmembrane region" description="Helical" evidence="1">
    <location>
        <begin position="12"/>
        <end position="29"/>
    </location>
</feature>
<dbReference type="EMBL" id="JAGYPG010000001">
    <property type="protein sequence ID" value="MBS4194598.1"/>
    <property type="molecule type" value="Genomic_DNA"/>
</dbReference>
<evidence type="ECO:0000313" key="3">
    <source>
        <dbReference type="Proteomes" id="UP000681414"/>
    </source>
</evidence>
<evidence type="ECO:0000313" key="2">
    <source>
        <dbReference type="EMBL" id="MBS4194598.1"/>
    </source>
</evidence>
<name>A0A942YF40_9BACI</name>
<sequence>MRTFTYWSISSFILAIIGFIFSMEFQSIAYWGPNRTLTMQWYWSGAVLSYVCSIAAISLMFYKIKSLELSKADIMLRSFGTVLIVISLFWTTFIIIAWQSGF</sequence>
<keyword evidence="1" id="KW-0812">Transmembrane</keyword>
<evidence type="ECO:0000256" key="1">
    <source>
        <dbReference type="SAM" id="Phobius"/>
    </source>
</evidence>
<feature type="transmembrane region" description="Helical" evidence="1">
    <location>
        <begin position="41"/>
        <end position="62"/>
    </location>
</feature>
<keyword evidence="1" id="KW-1133">Transmembrane helix</keyword>
<organism evidence="2 3">
    <name type="scientific">Lederbergia citri</name>
    <dbReference type="NCBI Taxonomy" id="2833580"/>
    <lineage>
        <taxon>Bacteria</taxon>
        <taxon>Bacillati</taxon>
        <taxon>Bacillota</taxon>
        <taxon>Bacilli</taxon>
        <taxon>Bacillales</taxon>
        <taxon>Bacillaceae</taxon>
        <taxon>Lederbergia</taxon>
    </lineage>
</organism>
<proteinExistence type="predicted"/>
<dbReference type="AlphaFoldDB" id="A0A942YF40"/>
<reference evidence="2 3" key="1">
    <citation type="submission" date="2021-05" db="EMBL/GenBank/DDBJ databases">
        <title>Novel Bacillus species.</title>
        <authorList>
            <person name="Liu G."/>
        </authorList>
    </citation>
    <scope>NUCLEOTIDE SEQUENCE [LARGE SCALE GENOMIC DNA]</scope>
    <source>
        <strain evidence="3">FJAT-49780</strain>
    </source>
</reference>
<gene>
    <name evidence="2" type="ORF">KHA97_05865</name>
</gene>
<accession>A0A942YF40</accession>
<feature type="transmembrane region" description="Helical" evidence="1">
    <location>
        <begin position="74"/>
        <end position="98"/>
    </location>
</feature>